<evidence type="ECO:0000256" key="3">
    <source>
        <dbReference type="ARBA" id="ARBA00022450"/>
    </source>
</evidence>
<dbReference type="Pfam" id="PF08990">
    <property type="entry name" value="Docking"/>
    <property type="match status" value="1"/>
</dbReference>
<dbReference type="Pfam" id="PF22953">
    <property type="entry name" value="SpnB_Rossmann"/>
    <property type="match status" value="1"/>
</dbReference>
<proteinExistence type="predicted"/>
<dbReference type="Gene3D" id="3.40.366.10">
    <property type="entry name" value="Malonyl-Coenzyme A Acyl Carrier Protein, domain 2"/>
    <property type="match status" value="1"/>
</dbReference>
<dbReference type="InterPro" id="IPR014030">
    <property type="entry name" value="Ketoacyl_synth_N"/>
</dbReference>
<dbReference type="SMART" id="SM00825">
    <property type="entry name" value="PKS_KS"/>
    <property type="match status" value="1"/>
</dbReference>
<dbReference type="InterPro" id="IPR001227">
    <property type="entry name" value="Ac_transferase_dom_sf"/>
</dbReference>
<feature type="region of interest" description="N-terminal hotdog fold" evidence="9">
    <location>
        <begin position="967"/>
        <end position="1088"/>
    </location>
</feature>
<dbReference type="Pfam" id="PF14765">
    <property type="entry name" value="PS-DH"/>
    <property type="match status" value="1"/>
</dbReference>
<dbReference type="Pfam" id="PF08659">
    <property type="entry name" value="KR"/>
    <property type="match status" value="1"/>
</dbReference>
<dbReference type="PROSITE" id="PS52019">
    <property type="entry name" value="PKS_MFAS_DH"/>
    <property type="match status" value="1"/>
</dbReference>
<feature type="active site" description="Proton acceptor; for dehydratase activity" evidence="9">
    <location>
        <position position="999"/>
    </location>
</feature>
<dbReference type="PANTHER" id="PTHR43775:SF51">
    <property type="entry name" value="INACTIVE PHENOLPHTHIOCEROL SYNTHESIS POLYKETIDE SYNTHASE TYPE I PKS1-RELATED"/>
    <property type="match status" value="1"/>
</dbReference>
<dbReference type="SUPFAM" id="SSF50129">
    <property type="entry name" value="GroES-like"/>
    <property type="match status" value="1"/>
</dbReference>
<dbReference type="Pfam" id="PF00698">
    <property type="entry name" value="Acyl_transf_1"/>
    <property type="match status" value="1"/>
</dbReference>
<dbReference type="SUPFAM" id="SSF52151">
    <property type="entry name" value="FabD/lysophospholipase-like"/>
    <property type="match status" value="1"/>
</dbReference>
<dbReference type="PANTHER" id="PTHR43775">
    <property type="entry name" value="FATTY ACID SYNTHASE"/>
    <property type="match status" value="1"/>
</dbReference>
<reference evidence="13" key="1">
    <citation type="journal article" date="2019" name="Int. J. Syst. Evol. Microbiol.">
        <title>The Global Catalogue of Microorganisms (GCM) 10K type strain sequencing project: providing services to taxonomists for standard genome sequencing and annotation.</title>
        <authorList>
            <consortium name="The Broad Institute Genomics Platform"/>
            <consortium name="The Broad Institute Genome Sequencing Center for Infectious Disease"/>
            <person name="Wu L."/>
            <person name="Ma J."/>
        </authorList>
    </citation>
    <scope>NUCLEOTIDE SEQUENCE [LARGE SCALE GENOMIC DNA]</scope>
    <source>
        <strain evidence="13">XZYJ18</strain>
    </source>
</reference>
<dbReference type="Pfam" id="PF02801">
    <property type="entry name" value="Ketoacyl-synt_C"/>
    <property type="match status" value="1"/>
</dbReference>
<keyword evidence="13" id="KW-1185">Reference proteome</keyword>
<dbReference type="Gene3D" id="3.90.180.10">
    <property type="entry name" value="Medium-chain alcohol dehydrogenases, catalytic domain"/>
    <property type="match status" value="1"/>
</dbReference>
<dbReference type="InterPro" id="IPR016036">
    <property type="entry name" value="Malonyl_transacylase_ACP-bd"/>
</dbReference>
<evidence type="ECO:0000313" key="13">
    <source>
        <dbReference type="Proteomes" id="UP001595923"/>
    </source>
</evidence>
<feature type="domain" description="PKS/mFAS DH" evidence="11">
    <location>
        <begin position="967"/>
        <end position="1240"/>
    </location>
</feature>
<keyword evidence="8" id="KW-0012">Acyltransferase</keyword>
<evidence type="ECO:0000313" key="12">
    <source>
        <dbReference type="EMBL" id="MFC4566053.1"/>
    </source>
</evidence>
<dbReference type="PROSITE" id="PS00606">
    <property type="entry name" value="KS3_1"/>
    <property type="match status" value="1"/>
</dbReference>
<dbReference type="InterPro" id="IPR013154">
    <property type="entry name" value="ADH-like_N"/>
</dbReference>
<evidence type="ECO:0000259" key="10">
    <source>
        <dbReference type="PROSITE" id="PS52004"/>
    </source>
</evidence>
<feature type="domain" description="Ketosynthase family 3 (KS3)" evidence="10">
    <location>
        <begin position="33"/>
        <end position="460"/>
    </location>
</feature>
<dbReference type="InterPro" id="IPR036291">
    <property type="entry name" value="NAD(P)-bd_dom_sf"/>
</dbReference>
<organism evidence="12 13">
    <name type="scientific">Nocardiopsis mangrovi</name>
    <dbReference type="NCBI Taxonomy" id="1179818"/>
    <lineage>
        <taxon>Bacteria</taxon>
        <taxon>Bacillati</taxon>
        <taxon>Actinomycetota</taxon>
        <taxon>Actinomycetes</taxon>
        <taxon>Streptosporangiales</taxon>
        <taxon>Nocardiopsidaceae</taxon>
        <taxon>Nocardiopsis</taxon>
    </lineage>
</organism>
<dbReference type="InterPro" id="IPR018201">
    <property type="entry name" value="Ketoacyl_synth_AS"/>
</dbReference>
<dbReference type="Gene3D" id="3.30.70.3290">
    <property type="match status" value="1"/>
</dbReference>
<dbReference type="Pfam" id="PF00109">
    <property type="entry name" value="ketoacyl-synt"/>
    <property type="match status" value="1"/>
</dbReference>
<dbReference type="InterPro" id="IPR055123">
    <property type="entry name" value="SpnB-like_Rossmann"/>
</dbReference>
<evidence type="ECO:0000259" key="11">
    <source>
        <dbReference type="PROSITE" id="PS52019"/>
    </source>
</evidence>
<accession>A0ABV9E8P1</accession>
<evidence type="ECO:0000256" key="1">
    <source>
        <dbReference type="ARBA" id="ARBA00001957"/>
    </source>
</evidence>
<dbReference type="Gene3D" id="3.40.50.720">
    <property type="entry name" value="NAD(P)-binding Rossmann-like Domain"/>
    <property type="match status" value="1"/>
</dbReference>
<keyword evidence="3" id="KW-0596">Phosphopantetheine</keyword>
<keyword evidence="7" id="KW-0511">Multifunctional enzyme</keyword>
<comment type="caution">
    <text evidence="12">The sequence shown here is derived from an EMBL/GenBank/DDBJ whole genome shotgun (WGS) entry which is preliminary data.</text>
</comment>
<evidence type="ECO:0000256" key="2">
    <source>
        <dbReference type="ARBA" id="ARBA00004792"/>
    </source>
</evidence>
<dbReference type="InterPro" id="IPR016039">
    <property type="entry name" value="Thiolase-like"/>
</dbReference>
<dbReference type="SMART" id="SM00822">
    <property type="entry name" value="PKS_KR"/>
    <property type="match status" value="1"/>
</dbReference>
<dbReference type="InterPro" id="IPR011032">
    <property type="entry name" value="GroES-like_sf"/>
</dbReference>
<dbReference type="Pfam" id="PF13602">
    <property type="entry name" value="ADH_zinc_N_2"/>
    <property type="match status" value="1"/>
</dbReference>
<dbReference type="InterPro" id="IPR049551">
    <property type="entry name" value="PKS_DH_C"/>
</dbReference>
<dbReference type="Proteomes" id="UP001595923">
    <property type="component" value="Unassembled WGS sequence"/>
</dbReference>
<dbReference type="SUPFAM" id="SSF55048">
    <property type="entry name" value="Probable ACP-binding domain of malonyl-CoA ACP transacylase"/>
    <property type="match status" value="1"/>
</dbReference>
<comment type="cofactor">
    <cofactor evidence="1">
        <name>pantetheine 4'-phosphate</name>
        <dbReference type="ChEBI" id="CHEBI:47942"/>
    </cofactor>
</comment>
<dbReference type="InterPro" id="IPR016035">
    <property type="entry name" value="Acyl_Trfase/lysoPLipase"/>
</dbReference>
<keyword evidence="6" id="KW-0045">Antibiotic biosynthesis</keyword>
<dbReference type="SMART" id="SM00826">
    <property type="entry name" value="PKS_DH"/>
    <property type="match status" value="1"/>
</dbReference>
<dbReference type="Pfam" id="PF08240">
    <property type="entry name" value="ADH_N"/>
    <property type="match status" value="1"/>
</dbReference>
<evidence type="ECO:0000256" key="8">
    <source>
        <dbReference type="ARBA" id="ARBA00023315"/>
    </source>
</evidence>
<dbReference type="InterPro" id="IPR015083">
    <property type="entry name" value="NorB/c/GfsB-D-like_docking"/>
</dbReference>
<dbReference type="RefSeq" id="WP_378580589.1">
    <property type="nucleotide sequence ID" value="NZ_JBHSFQ010000062.1"/>
</dbReference>
<dbReference type="CDD" id="cd00833">
    <property type="entry name" value="PKS"/>
    <property type="match status" value="1"/>
</dbReference>
<dbReference type="SMART" id="SM00827">
    <property type="entry name" value="PKS_AT"/>
    <property type="match status" value="1"/>
</dbReference>
<dbReference type="PROSITE" id="PS52004">
    <property type="entry name" value="KS3_2"/>
    <property type="match status" value="1"/>
</dbReference>
<evidence type="ECO:0000256" key="4">
    <source>
        <dbReference type="ARBA" id="ARBA00022553"/>
    </source>
</evidence>
<dbReference type="InterPro" id="IPR020841">
    <property type="entry name" value="PKS_Beta-ketoAc_synthase_dom"/>
</dbReference>
<evidence type="ECO:0000256" key="6">
    <source>
        <dbReference type="ARBA" id="ARBA00023194"/>
    </source>
</evidence>
<dbReference type="EMBL" id="JBHSFQ010000062">
    <property type="protein sequence ID" value="MFC4566053.1"/>
    <property type="molecule type" value="Genomic_DNA"/>
</dbReference>
<dbReference type="Pfam" id="PF21089">
    <property type="entry name" value="PKS_DH_N"/>
    <property type="match status" value="1"/>
</dbReference>
<dbReference type="InterPro" id="IPR049900">
    <property type="entry name" value="PKS_mFAS_DH"/>
</dbReference>
<feature type="active site" description="Proton donor; for dehydratase activity" evidence="9">
    <location>
        <position position="1166"/>
    </location>
</feature>
<dbReference type="InterPro" id="IPR032821">
    <property type="entry name" value="PKS_assoc"/>
</dbReference>
<dbReference type="SUPFAM" id="SSF51735">
    <property type="entry name" value="NAD(P)-binding Rossmann-fold domains"/>
    <property type="match status" value="3"/>
</dbReference>
<sequence length="1885" mass="192924">MADEAKLLDYLRRVTEDLQQANRRLREAEAKEREPIAIVAMSCRYPGGVESPEGLWRLLEEGRQGIVPFPKDRGWDLEALYDPDPATPGTTYVREGGFLEGAGEFDPAFFGITPREAVAMDPQQRLLLEVSWEVLERAGIDPGTLRGTPTGVFIGAFADDYEVGAGPLPPGSEGYLGTGNSSSVISGRVAYTLGLEGPAVTVDTACSSSLVGIHLACESLRRGESTLALAGGVTVLATPELLVDFSHQRGLAHDGRCKAFSDEADGTILSEGAGVLLLERLSDARANGHRVLGVIRGSAVNQDGASNGLSAPNGPSQERVIRQALANAGLEPGDVDAVEAHGTGTTLGDPIEAQALLATYGRGRDAGEPLWLGSVKSNFGHAQAAAGVAGVIKMVLALRHSRLPKTLHASTPTTHVDWDSGRVRLLGEARSWPERPGRPRRAGVSSFGISGTNAHVIVEGAPEPAAPSGDGTAAAGACADDGRPVPFSGGAVPWVVSGRGEAGLRGQAGRLASFVRSAQTPGRDPERSPGVADVARGLVSRAVFEDRAVVVGSDAEGLLAGLDALAVGDSAPGVVKGSVRARREAVFVFPGQGAQWAGMGAELAGESPVFAERLGECARALSEYVDWDLFDVIHQRPGAPTLDAIEVLQPVTFSVMVSLAALWESVGVAPSAVVGHSQGEVAAACVAGVLSLADAMRAVVLRSRLFAERMTGHGAIAAVGLSRTDARARVEAVGDGLWVAAHNGPASCAVSGEPRALEEFVAGLREEGVRARIVPTTVASHSPLVEPVRERLLELFASVSPRQGRVPFYSAVRGEVVDGRDLDAAYWYANVREPVEFAGAVEALIGDGRTAFVEVSPHPVLGMGVQDILDARGAAGLVVGSLRRDDGDARRFLLSAGEAFTGGVGVDWDAVVSGLGSGPASASGAGAAAVTAPLELPTYAFQRERYWLEPLSVIADAGGLGQAPADHPLVGAAVELPEDGGVVLTGRMSVASHPWLADHAVGETVVFPGAGFVELAVRAGDEVGCTVVEELTLEAPLVVAEGDQVALQVAVGAADDGGHRTVAVHSRTGSRDWTRHAGGILAPAGGSGAAGGAGWDLAEWPPAGAREVDVAGHYEGLAARGYGYGPAFQGLKRAWVRDGAVFAEVGLGEQEAGQAAGYGIHPALLDACLHAIGLNADADTGDGVELPFAWSDVELWATGAARVRVQVLADGGVRLADGSGAPVAAVGGLVTRPLPAGGLAAAGGGGDGLAGVHHLGWVAPSAWNPPRLDGLCAVAGVAGGDFGVAEALARGGVRVRVVEDLESAAALAGVATVVIPVPAPEVGDDVGGGVRRGLGEVLSAVRAWLADDRLADARLVVVTRGAVGARAGDGGPGLVGAAVSGLVRSAQAESPGRVLLVDVDATAKSWEALPAVLGVADEPQVAVRGGDVLVPRMSRADAARDLRIPDGGAGAAGGGSGPWRLDAAVKGSIDGLALVEAPEADRPLAAGEVRVEVRAAGVNFRDVVVALGMVPEQGAPIGGEFAGVVREVGPGVAGLSAGDRVMGLSDEGTFGPRVVADGRMLAAMPDGWTFARAASVPGVFTTAWYGLVDLAGIGRGDRVLVHSGAGGVGMAAIQIAMSRGAEVFATASPGKWGVLRGLGVAEDHIASSRDLGFAEKFGAVDVVLNSLAGEFTDASLALLGEGGRFVEMGKTDRRDPAAVQEAYPGVVYRSFDLMDAGPERVGRMLSGILGEFQGGSLGPIPVQCWDVRRAGEAFRFMAQARHRGKIILTIPRTLDPEGTVLITGGTGGLGAMLARHLVTAHGVRRLVLASRRGPEAHGATELITELEAAGAAVDIVALDVSSREEVDELIGWVPPEHPLTGVFHTAGVLADGVVSSLDDDAIDRV</sequence>
<dbReference type="Gene3D" id="3.10.129.110">
    <property type="entry name" value="Polyketide synthase dehydratase"/>
    <property type="match status" value="1"/>
</dbReference>
<evidence type="ECO:0000256" key="9">
    <source>
        <dbReference type="PROSITE-ProRule" id="PRU01363"/>
    </source>
</evidence>
<dbReference type="Gene3D" id="3.40.47.10">
    <property type="match status" value="1"/>
</dbReference>
<gene>
    <name evidence="12" type="ORF">ACFO4E_29715</name>
</gene>
<dbReference type="SMART" id="SM00829">
    <property type="entry name" value="PKS_ER"/>
    <property type="match status" value="1"/>
</dbReference>
<keyword evidence="5" id="KW-0808">Transferase</keyword>
<dbReference type="CDD" id="cd05195">
    <property type="entry name" value="enoyl_red"/>
    <property type="match status" value="1"/>
</dbReference>
<dbReference type="InterPro" id="IPR057326">
    <property type="entry name" value="KR_dom"/>
</dbReference>
<keyword evidence="4" id="KW-0597">Phosphoprotein</keyword>
<dbReference type="InterPro" id="IPR013968">
    <property type="entry name" value="PKS_KR"/>
</dbReference>
<dbReference type="Gene3D" id="3.40.50.11460">
    <property type="match status" value="1"/>
</dbReference>
<dbReference type="InterPro" id="IPR042104">
    <property type="entry name" value="PKS_dehydratase_sf"/>
</dbReference>
<feature type="non-terminal residue" evidence="12">
    <location>
        <position position="1885"/>
    </location>
</feature>
<feature type="region of interest" description="C-terminal hotdog fold" evidence="9">
    <location>
        <begin position="1105"/>
        <end position="1240"/>
    </location>
</feature>
<dbReference type="InterPro" id="IPR049552">
    <property type="entry name" value="PKS_DH_N"/>
</dbReference>
<evidence type="ECO:0000256" key="7">
    <source>
        <dbReference type="ARBA" id="ARBA00023268"/>
    </source>
</evidence>
<name>A0ABV9E8P1_9ACTN</name>
<evidence type="ECO:0000256" key="5">
    <source>
        <dbReference type="ARBA" id="ARBA00022679"/>
    </source>
</evidence>
<dbReference type="InterPro" id="IPR014043">
    <property type="entry name" value="Acyl_transferase_dom"/>
</dbReference>
<dbReference type="InterPro" id="IPR014031">
    <property type="entry name" value="Ketoacyl_synth_C"/>
</dbReference>
<dbReference type="Pfam" id="PF16197">
    <property type="entry name" value="KAsynt_C_assoc"/>
    <property type="match status" value="1"/>
</dbReference>
<comment type="pathway">
    <text evidence="2">Antibiotic biosynthesis.</text>
</comment>
<dbReference type="InterPro" id="IPR020843">
    <property type="entry name" value="ER"/>
</dbReference>
<protein>
    <submittedName>
        <fullName evidence="12">SDR family NAD(P)-dependent oxidoreductase</fullName>
    </submittedName>
</protein>
<dbReference type="InterPro" id="IPR050091">
    <property type="entry name" value="PKS_NRPS_Biosynth_Enz"/>
</dbReference>
<dbReference type="SUPFAM" id="SSF53901">
    <property type="entry name" value="Thiolase-like"/>
    <property type="match status" value="1"/>
</dbReference>
<dbReference type="InterPro" id="IPR020807">
    <property type="entry name" value="PKS_DH"/>
</dbReference>